<proteinExistence type="predicted"/>
<keyword evidence="3" id="KW-1185">Reference proteome</keyword>
<dbReference type="Proteomes" id="UP000053237">
    <property type="component" value="Unassembled WGS sequence"/>
</dbReference>
<accession>A0A024GDN4</accession>
<reference evidence="2 3" key="1">
    <citation type="submission" date="2012-05" db="EMBL/GenBank/DDBJ databases">
        <title>Recombination and specialization in a pathogen metapopulation.</title>
        <authorList>
            <person name="Gardiner A."/>
            <person name="Kemen E."/>
            <person name="Schultz-Larsen T."/>
            <person name="MacLean D."/>
            <person name="Van Oosterhout C."/>
            <person name="Jones J.D.G."/>
        </authorList>
    </citation>
    <scope>NUCLEOTIDE SEQUENCE [LARGE SCALE GENOMIC DNA]</scope>
    <source>
        <strain evidence="2 3">Ac Nc2</strain>
    </source>
</reference>
<organism evidence="2 3">
    <name type="scientific">Albugo candida</name>
    <dbReference type="NCBI Taxonomy" id="65357"/>
    <lineage>
        <taxon>Eukaryota</taxon>
        <taxon>Sar</taxon>
        <taxon>Stramenopiles</taxon>
        <taxon>Oomycota</taxon>
        <taxon>Peronosporomycetes</taxon>
        <taxon>Albuginales</taxon>
        <taxon>Albuginaceae</taxon>
        <taxon>Albugo</taxon>
    </lineage>
</organism>
<feature type="compositionally biased region" description="Low complexity" evidence="1">
    <location>
        <begin position="157"/>
        <end position="173"/>
    </location>
</feature>
<dbReference type="AlphaFoldDB" id="A0A024GDN4"/>
<feature type="compositionally biased region" description="Gly residues" evidence="1">
    <location>
        <begin position="115"/>
        <end position="134"/>
    </location>
</feature>
<dbReference type="InParanoid" id="A0A024GDN4"/>
<feature type="compositionally biased region" description="Polar residues" evidence="1">
    <location>
        <begin position="96"/>
        <end position="109"/>
    </location>
</feature>
<comment type="caution">
    <text evidence="2">The sequence shown here is derived from an EMBL/GenBank/DDBJ whole genome shotgun (WGS) entry which is preliminary data.</text>
</comment>
<dbReference type="PROSITE" id="PS51257">
    <property type="entry name" value="PROKAR_LIPOPROTEIN"/>
    <property type="match status" value="1"/>
</dbReference>
<evidence type="ECO:0008006" key="4">
    <source>
        <dbReference type="Google" id="ProtNLM"/>
    </source>
</evidence>
<evidence type="ECO:0000313" key="2">
    <source>
        <dbReference type="EMBL" id="CCI44419.1"/>
    </source>
</evidence>
<feature type="region of interest" description="Disordered" evidence="1">
    <location>
        <begin position="80"/>
        <end position="263"/>
    </location>
</feature>
<feature type="compositionally biased region" description="Low complexity" evidence="1">
    <location>
        <begin position="80"/>
        <end position="95"/>
    </location>
</feature>
<feature type="compositionally biased region" description="Polar residues" evidence="1">
    <location>
        <begin position="253"/>
        <end position="263"/>
    </location>
</feature>
<sequence>MLDRNTKLSLSAASFFFACASQSVSGNIQMNGLTQQSFLRSRQLDAIGEDGGIQIGFTPDSSLMVYIPSRFIINALNQQQTTTEGTTEGNTQETTVATNGAGPNQESLYENQNTQGGGQGGGENGEGGGQGGSQGNNNYLPEKTENTEGGAPVSLLTTQDTTTTGKQTTANGGTPSGSVNGFDNTGLLKEGKVNSQLSTLPPDSDKTTAPVTEGPPENNTGGSTSPTGSPSTSPTGSPSTSPTAGPNSSPTAGPNSSSGDENQ</sequence>
<protein>
    <recommendedName>
        <fullName evidence="4">Lipoprotein</fullName>
    </recommendedName>
</protein>
<feature type="compositionally biased region" description="Low complexity" evidence="1">
    <location>
        <begin position="219"/>
        <end position="252"/>
    </location>
</feature>
<name>A0A024GDN4_9STRA</name>
<gene>
    <name evidence="2" type="ORF">BN9_052280</name>
</gene>
<evidence type="ECO:0000313" key="3">
    <source>
        <dbReference type="Proteomes" id="UP000053237"/>
    </source>
</evidence>
<evidence type="ECO:0000256" key="1">
    <source>
        <dbReference type="SAM" id="MobiDB-lite"/>
    </source>
</evidence>
<dbReference type="EMBL" id="CAIX01000070">
    <property type="protein sequence ID" value="CCI44419.1"/>
    <property type="molecule type" value="Genomic_DNA"/>
</dbReference>